<evidence type="ECO:0000313" key="1">
    <source>
        <dbReference type="EMBL" id="MDV0447302.1"/>
    </source>
</evidence>
<organism evidence="1 2">
    <name type="scientific">Methanolapillus africanus</name>
    <dbReference type="NCBI Taxonomy" id="3028297"/>
    <lineage>
        <taxon>Archaea</taxon>
        <taxon>Methanobacteriati</taxon>
        <taxon>Methanobacteriota</taxon>
        <taxon>Stenosarchaea group</taxon>
        <taxon>Methanomicrobia</taxon>
        <taxon>Methanosarcinales</taxon>
        <taxon>Methanosarcinaceae</taxon>
        <taxon>Methanolapillus</taxon>
    </lineage>
</organism>
<name>A0AAE4MKJ7_9EURY</name>
<dbReference type="AlphaFoldDB" id="A0AAE4MKJ7"/>
<keyword evidence="2" id="KW-1185">Reference proteome</keyword>
<evidence type="ECO:0000313" key="2">
    <source>
        <dbReference type="Proteomes" id="UP001271789"/>
    </source>
</evidence>
<proteinExistence type="predicted"/>
<dbReference type="EMBL" id="JAWDKD010000018">
    <property type="protein sequence ID" value="MDV0447302.1"/>
    <property type="molecule type" value="Genomic_DNA"/>
</dbReference>
<comment type="caution">
    <text evidence="1">The sequence shown here is derived from an EMBL/GenBank/DDBJ whole genome shotgun (WGS) entry which is preliminary data.</text>
</comment>
<sequence length="278" mass="32381">MLIEDIVGYCHESYVSGCSGCNNNLKCPSCVANEFECENDVGCQECFDNIFSLNPLSYKRKYDCIHMANYYVCKYSFKYANEMVFALRNINLDQIKAVSIGCGPCTDLFAIDYMAHEDHRFENFDFVGIDSCDIWDDVQGEIREHYPQVAFSPNINNLARDWNPNLVIFNYVFSHIVAFEDDIEAFIRDMDEFINNLPMNSYVIINDINYASVRMCFERLINGNFSVSKYHFEGYGRYYPYGDENPNEFPIQIPLNLKRIYDPHAKCTSAQMILRKVR</sequence>
<dbReference type="Proteomes" id="UP001271789">
    <property type="component" value="Unassembled WGS sequence"/>
</dbReference>
<reference evidence="1" key="1">
    <citation type="submission" date="2023-06" db="EMBL/GenBank/DDBJ databases">
        <title>Genome sequence of Methanosarcinaceae archaeon Ag5.</title>
        <authorList>
            <person name="Protasov E."/>
            <person name="Platt K."/>
            <person name="Poehlein A."/>
            <person name="Daniel R."/>
            <person name="Brune A."/>
        </authorList>
    </citation>
    <scope>NUCLEOTIDE SEQUENCE</scope>
    <source>
        <strain evidence="1">Ag5</strain>
    </source>
</reference>
<gene>
    <name evidence="1" type="ORF">MsAg5_11850</name>
</gene>
<protein>
    <recommendedName>
        <fullName evidence="3">Methyltransferase domain-containing protein</fullName>
    </recommendedName>
</protein>
<accession>A0AAE4MKJ7</accession>
<dbReference type="RefSeq" id="WP_338099723.1">
    <property type="nucleotide sequence ID" value="NZ_JAWDKD010000018.1"/>
</dbReference>
<evidence type="ECO:0008006" key="3">
    <source>
        <dbReference type="Google" id="ProtNLM"/>
    </source>
</evidence>